<gene>
    <name evidence="14" type="ORF">MNBD_GAMMA24-1007</name>
</gene>
<comment type="subcellular location">
    <subcellularLocation>
        <location evidence="1">Cell membrane</location>
        <topology evidence="1">Multi-pass membrane protein</topology>
    </subcellularLocation>
</comment>
<keyword evidence="6 13" id="KW-0812">Transmembrane</keyword>
<name>A0A3B1B2R2_9ZZZZ</name>
<feature type="transmembrane region" description="Helical" evidence="13">
    <location>
        <begin position="76"/>
        <end position="99"/>
    </location>
</feature>
<dbReference type="EMBL" id="UOFZ01000052">
    <property type="protein sequence ID" value="VAX12566.1"/>
    <property type="molecule type" value="Genomic_DNA"/>
</dbReference>
<keyword evidence="12" id="KW-1208">Phospholipid metabolism</keyword>
<evidence type="ECO:0000256" key="2">
    <source>
        <dbReference type="ARBA" id="ARBA00010185"/>
    </source>
</evidence>
<feature type="transmembrane region" description="Helical" evidence="13">
    <location>
        <begin position="203"/>
        <end position="222"/>
    </location>
</feature>
<accession>A0A3B1B2R2</accession>
<dbReference type="InterPro" id="IPR000374">
    <property type="entry name" value="PC_trans"/>
</dbReference>
<dbReference type="Pfam" id="PF01148">
    <property type="entry name" value="CTP_transf_1"/>
    <property type="match status" value="1"/>
</dbReference>
<evidence type="ECO:0000256" key="5">
    <source>
        <dbReference type="ARBA" id="ARBA00022679"/>
    </source>
</evidence>
<evidence type="ECO:0000256" key="11">
    <source>
        <dbReference type="ARBA" id="ARBA00023209"/>
    </source>
</evidence>
<dbReference type="GO" id="GO:0016024">
    <property type="term" value="P:CDP-diacylglycerol biosynthetic process"/>
    <property type="evidence" value="ECO:0007669"/>
    <property type="project" value="TreeGrafter"/>
</dbReference>
<keyword evidence="9" id="KW-0443">Lipid metabolism</keyword>
<dbReference type="GO" id="GO:0004605">
    <property type="term" value="F:phosphatidate cytidylyltransferase activity"/>
    <property type="evidence" value="ECO:0007669"/>
    <property type="project" value="UniProtKB-EC"/>
</dbReference>
<feature type="transmembrane region" description="Helical" evidence="13">
    <location>
        <begin position="137"/>
        <end position="158"/>
    </location>
</feature>
<dbReference type="EC" id="2.7.7.41" evidence="14"/>
<dbReference type="PANTHER" id="PTHR46382:SF1">
    <property type="entry name" value="PHOSPHATIDATE CYTIDYLYLTRANSFERASE"/>
    <property type="match status" value="1"/>
</dbReference>
<sequence length="271" mass="30067">MLKQRLFTAAILIPLVIWGIFKLPDAGFVFLLALFVMLGAWEWTRICEIKNPLIRLVYLLLFGICLYLLWKHDDPGLILFVLALSLCWWSYAVWLILAYSRGRDYLRGHQFIKALVGFVLLLPPFMALITLRSAPAFGPAYVLLLLLLIWSADSAAYFSGRQWGRRKLLPKVSPGKSWEGVAGAMLAAMLLAIASAFYFELPLLKFVILAVVVTAISIAGDLTESLFKRQVNIKDSGVLLPGHGGVLDRIDSLTSAAPFFLGGMLLIVGKV</sequence>
<keyword evidence="7 14" id="KW-0548">Nucleotidyltransferase</keyword>
<feature type="transmembrane region" description="Helical" evidence="13">
    <location>
        <begin position="5"/>
        <end position="21"/>
    </location>
</feature>
<evidence type="ECO:0000256" key="8">
    <source>
        <dbReference type="ARBA" id="ARBA00022989"/>
    </source>
</evidence>
<keyword evidence="10 13" id="KW-0472">Membrane</keyword>
<proteinExistence type="inferred from homology"/>
<dbReference type="PROSITE" id="PS01315">
    <property type="entry name" value="CDS"/>
    <property type="match status" value="1"/>
</dbReference>
<feature type="transmembrane region" description="Helical" evidence="13">
    <location>
        <begin position="111"/>
        <end position="131"/>
    </location>
</feature>
<evidence type="ECO:0000313" key="14">
    <source>
        <dbReference type="EMBL" id="VAX12566.1"/>
    </source>
</evidence>
<evidence type="ECO:0000256" key="9">
    <source>
        <dbReference type="ARBA" id="ARBA00023098"/>
    </source>
</evidence>
<feature type="transmembrane region" description="Helical" evidence="13">
    <location>
        <begin position="53"/>
        <end position="70"/>
    </location>
</feature>
<keyword evidence="8 13" id="KW-1133">Transmembrane helix</keyword>
<keyword evidence="11" id="KW-0594">Phospholipid biosynthesis</keyword>
<keyword evidence="3" id="KW-1003">Cell membrane</keyword>
<evidence type="ECO:0000256" key="1">
    <source>
        <dbReference type="ARBA" id="ARBA00004651"/>
    </source>
</evidence>
<evidence type="ECO:0000256" key="13">
    <source>
        <dbReference type="SAM" id="Phobius"/>
    </source>
</evidence>
<evidence type="ECO:0000256" key="12">
    <source>
        <dbReference type="ARBA" id="ARBA00023264"/>
    </source>
</evidence>
<keyword evidence="5 14" id="KW-0808">Transferase</keyword>
<evidence type="ECO:0000256" key="3">
    <source>
        <dbReference type="ARBA" id="ARBA00022475"/>
    </source>
</evidence>
<evidence type="ECO:0000256" key="7">
    <source>
        <dbReference type="ARBA" id="ARBA00022695"/>
    </source>
</evidence>
<reference evidence="14" key="1">
    <citation type="submission" date="2018-06" db="EMBL/GenBank/DDBJ databases">
        <authorList>
            <person name="Zhirakovskaya E."/>
        </authorList>
    </citation>
    <scope>NUCLEOTIDE SEQUENCE</scope>
</reference>
<dbReference type="GO" id="GO:0005886">
    <property type="term" value="C:plasma membrane"/>
    <property type="evidence" value="ECO:0007669"/>
    <property type="project" value="UniProtKB-SubCell"/>
</dbReference>
<protein>
    <submittedName>
        <fullName evidence="14">Phosphatidate cytidylyltransferase</fullName>
        <ecNumber evidence="14">2.7.7.41</ecNumber>
    </submittedName>
</protein>
<evidence type="ECO:0000256" key="6">
    <source>
        <dbReference type="ARBA" id="ARBA00022692"/>
    </source>
</evidence>
<comment type="similarity">
    <text evidence="2">Belongs to the CDS family.</text>
</comment>
<keyword evidence="4" id="KW-0444">Lipid biosynthesis</keyword>
<evidence type="ECO:0000256" key="4">
    <source>
        <dbReference type="ARBA" id="ARBA00022516"/>
    </source>
</evidence>
<organism evidence="14">
    <name type="scientific">hydrothermal vent metagenome</name>
    <dbReference type="NCBI Taxonomy" id="652676"/>
    <lineage>
        <taxon>unclassified sequences</taxon>
        <taxon>metagenomes</taxon>
        <taxon>ecological metagenomes</taxon>
    </lineage>
</organism>
<feature type="transmembrane region" description="Helical" evidence="13">
    <location>
        <begin position="178"/>
        <end position="197"/>
    </location>
</feature>
<dbReference type="AlphaFoldDB" id="A0A3B1B2R2"/>
<dbReference type="PANTHER" id="PTHR46382">
    <property type="entry name" value="PHOSPHATIDATE CYTIDYLYLTRANSFERASE"/>
    <property type="match status" value="1"/>
</dbReference>
<evidence type="ECO:0000256" key="10">
    <source>
        <dbReference type="ARBA" id="ARBA00023136"/>
    </source>
</evidence>